<organism evidence="2 3">
    <name type="scientific">Popillia japonica</name>
    <name type="common">Japanese beetle</name>
    <dbReference type="NCBI Taxonomy" id="7064"/>
    <lineage>
        <taxon>Eukaryota</taxon>
        <taxon>Metazoa</taxon>
        <taxon>Ecdysozoa</taxon>
        <taxon>Arthropoda</taxon>
        <taxon>Hexapoda</taxon>
        <taxon>Insecta</taxon>
        <taxon>Pterygota</taxon>
        <taxon>Neoptera</taxon>
        <taxon>Endopterygota</taxon>
        <taxon>Coleoptera</taxon>
        <taxon>Polyphaga</taxon>
        <taxon>Scarabaeiformia</taxon>
        <taxon>Scarabaeidae</taxon>
        <taxon>Rutelinae</taxon>
        <taxon>Popillia</taxon>
    </lineage>
</organism>
<reference evidence="2 3" key="1">
    <citation type="journal article" date="2024" name="BMC Genomics">
        <title>De novo assembly and annotation of Popillia japonica's genome with initial clues to its potential as an invasive pest.</title>
        <authorList>
            <person name="Cucini C."/>
            <person name="Boschi S."/>
            <person name="Funari R."/>
            <person name="Cardaioli E."/>
            <person name="Iannotti N."/>
            <person name="Marturano G."/>
            <person name="Paoli F."/>
            <person name="Bruttini M."/>
            <person name="Carapelli A."/>
            <person name="Frati F."/>
            <person name="Nardi F."/>
        </authorList>
    </citation>
    <scope>NUCLEOTIDE SEQUENCE [LARGE SCALE GENOMIC DNA]</scope>
    <source>
        <strain evidence="2">DMR45628</strain>
    </source>
</reference>
<protein>
    <submittedName>
        <fullName evidence="2">Uncharacterized protein</fullName>
    </submittedName>
</protein>
<evidence type="ECO:0000313" key="2">
    <source>
        <dbReference type="EMBL" id="KAK9736910.1"/>
    </source>
</evidence>
<name>A0AAW1LMQ7_POPJA</name>
<keyword evidence="3" id="KW-1185">Reference proteome</keyword>
<dbReference type="Proteomes" id="UP001458880">
    <property type="component" value="Unassembled WGS sequence"/>
</dbReference>
<feature type="region of interest" description="Disordered" evidence="1">
    <location>
        <begin position="1"/>
        <end position="32"/>
    </location>
</feature>
<feature type="compositionally biased region" description="Basic and acidic residues" evidence="1">
    <location>
        <begin position="10"/>
        <end position="31"/>
    </location>
</feature>
<dbReference type="EMBL" id="JASPKY010000107">
    <property type="protein sequence ID" value="KAK9736910.1"/>
    <property type="molecule type" value="Genomic_DNA"/>
</dbReference>
<evidence type="ECO:0000313" key="3">
    <source>
        <dbReference type="Proteomes" id="UP001458880"/>
    </source>
</evidence>
<accession>A0AAW1LMQ7</accession>
<evidence type="ECO:0000256" key="1">
    <source>
        <dbReference type="SAM" id="MobiDB-lite"/>
    </source>
</evidence>
<proteinExistence type="predicted"/>
<gene>
    <name evidence="2" type="ORF">QE152_g11179</name>
</gene>
<sequence length="269" mass="30430">MKKLKQNNDNGKEVDENNEEKRITDAEKNEAEVLNPGEGEEIELRRSERVVYPNLILKNSCAAYNQPIRAFQLLVSFECAYLERVMSEKRKCVVWVWLCKGESASSIAPLYGVGRTTVIDIKGDAENIENHVSKMKNADGNVKARKTIKPAKLDQLDTVGFIPARSQGMPLTGPIMQAKAIEINKKLGDDSSFKARICANSFYLCLATSRTTTTAQRAYIYDFLENMLKYNQAKRYRVIRGNILREACPHLLQNGISGEVSYEEKRDAR</sequence>
<dbReference type="Gene3D" id="1.10.10.60">
    <property type="entry name" value="Homeodomain-like"/>
    <property type="match status" value="1"/>
</dbReference>
<comment type="caution">
    <text evidence="2">The sequence shown here is derived from an EMBL/GenBank/DDBJ whole genome shotgun (WGS) entry which is preliminary data.</text>
</comment>
<dbReference type="AlphaFoldDB" id="A0AAW1LMQ7"/>